<dbReference type="Proteomes" id="UP000244180">
    <property type="component" value="Unassembled WGS sequence"/>
</dbReference>
<evidence type="ECO:0000256" key="1">
    <source>
        <dbReference type="SAM" id="MobiDB-lite"/>
    </source>
</evidence>
<comment type="caution">
    <text evidence="2">The sequence shown here is derived from an EMBL/GenBank/DDBJ whole genome shotgun (WGS) entry which is preliminary data.</text>
</comment>
<gene>
    <name evidence="2" type="ORF">HSCHL_2638</name>
</gene>
<protein>
    <submittedName>
        <fullName evidence="2">Uncharacterized protein</fullName>
    </submittedName>
</protein>
<feature type="region of interest" description="Disordered" evidence="1">
    <location>
        <begin position="1"/>
        <end position="26"/>
    </location>
</feature>
<evidence type="ECO:0000313" key="3">
    <source>
        <dbReference type="Proteomes" id="UP000244180"/>
    </source>
</evidence>
<dbReference type="AlphaFoldDB" id="A0A2T5G9K1"/>
<sequence>MEKRLLSCRSASLGRGSPETMSRGREKRGYNCYFSKKG</sequence>
<accession>A0A2T5G9K1</accession>
<evidence type="ECO:0000313" key="2">
    <source>
        <dbReference type="EMBL" id="PTQ52859.1"/>
    </source>
</evidence>
<name>A0A2T5G9K1_HYDSH</name>
<proteinExistence type="predicted"/>
<reference evidence="2 3" key="1">
    <citation type="submission" date="2017-08" db="EMBL/GenBank/DDBJ databases">
        <title>Burning lignite coal seam in the remote Altai Mountains harbors a hydrogen-driven thermophilic microbial community.</title>
        <authorList>
            <person name="Kadnikov V.V."/>
            <person name="Mardanov A.V."/>
            <person name="Ivasenko D."/>
            <person name="Beletsky A.V."/>
            <person name="Karnachuk O.V."/>
            <person name="Ravin N.V."/>
        </authorList>
    </citation>
    <scope>NUCLEOTIDE SEQUENCE [LARGE SCALE GENOMIC DNA]</scope>
    <source>
        <strain evidence="2">AL33</strain>
    </source>
</reference>
<organism evidence="2 3">
    <name type="scientific">Hydrogenibacillus schlegelii</name>
    <name type="common">Bacillus schlegelii</name>
    <dbReference type="NCBI Taxonomy" id="1484"/>
    <lineage>
        <taxon>Bacteria</taxon>
        <taxon>Bacillati</taxon>
        <taxon>Bacillota</taxon>
        <taxon>Bacilli</taxon>
        <taxon>Bacillales</taxon>
        <taxon>Bacillales Family X. Incertae Sedis</taxon>
        <taxon>Hydrogenibacillus</taxon>
    </lineage>
</organism>
<dbReference type="EMBL" id="PEBV01000021">
    <property type="protein sequence ID" value="PTQ52859.1"/>
    <property type="molecule type" value="Genomic_DNA"/>
</dbReference>